<accession>A0A6A4HAL8</accession>
<evidence type="ECO:0000313" key="1">
    <source>
        <dbReference type="EMBL" id="KAE9395339.1"/>
    </source>
</evidence>
<gene>
    <name evidence="1" type="ORF">BT96DRAFT_156003</name>
</gene>
<dbReference type="AlphaFoldDB" id="A0A6A4HAL8"/>
<sequence>MYCRISFNSTGLVTCDHHVEIVVSTDLDGTCDIIGISTRVQCTLTSLLPQLETSF</sequence>
<reference evidence="1" key="1">
    <citation type="journal article" date="2019" name="Environ. Microbiol.">
        <title>Fungal ecological strategies reflected in gene transcription - a case study of two litter decomposers.</title>
        <authorList>
            <person name="Barbi F."/>
            <person name="Kohler A."/>
            <person name="Barry K."/>
            <person name="Baskaran P."/>
            <person name="Daum C."/>
            <person name="Fauchery L."/>
            <person name="Ihrmark K."/>
            <person name="Kuo A."/>
            <person name="LaButti K."/>
            <person name="Lipzen A."/>
            <person name="Morin E."/>
            <person name="Grigoriev I.V."/>
            <person name="Henrissat B."/>
            <person name="Lindahl B."/>
            <person name="Martin F."/>
        </authorList>
    </citation>
    <scope>NUCLEOTIDE SEQUENCE</scope>
    <source>
        <strain evidence="1">JB14</strain>
    </source>
</reference>
<dbReference type="EMBL" id="ML769533">
    <property type="protein sequence ID" value="KAE9395339.1"/>
    <property type="molecule type" value="Genomic_DNA"/>
</dbReference>
<protein>
    <submittedName>
        <fullName evidence="1">Uncharacterized protein</fullName>
    </submittedName>
</protein>
<evidence type="ECO:0000313" key="2">
    <source>
        <dbReference type="Proteomes" id="UP000799118"/>
    </source>
</evidence>
<keyword evidence="2" id="KW-1185">Reference proteome</keyword>
<name>A0A6A4HAL8_9AGAR</name>
<dbReference type="Proteomes" id="UP000799118">
    <property type="component" value="Unassembled WGS sequence"/>
</dbReference>
<proteinExistence type="predicted"/>
<organism evidence="1 2">
    <name type="scientific">Gymnopus androsaceus JB14</name>
    <dbReference type="NCBI Taxonomy" id="1447944"/>
    <lineage>
        <taxon>Eukaryota</taxon>
        <taxon>Fungi</taxon>
        <taxon>Dikarya</taxon>
        <taxon>Basidiomycota</taxon>
        <taxon>Agaricomycotina</taxon>
        <taxon>Agaricomycetes</taxon>
        <taxon>Agaricomycetidae</taxon>
        <taxon>Agaricales</taxon>
        <taxon>Marasmiineae</taxon>
        <taxon>Omphalotaceae</taxon>
        <taxon>Gymnopus</taxon>
    </lineage>
</organism>